<keyword evidence="2" id="KW-1185">Reference proteome</keyword>
<protein>
    <submittedName>
        <fullName evidence="1">Uncharacterized protein</fullName>
    </submittedName>
</protein>
<evidence type="ECO:0000313" key="2">
    <source>
        <dbReference type="Proteomes" id="UP001058120"/>
    </source>
</evidence>
<accession>A0ABY5Y071</accession>
<dbReference type="Proteomes" id="UP001058120">
    <property type="component" value="Chromosome"/>
</dbReference>
<organism evidence="1 2">
    <name type="scientific">Taurinivorans muris</name>
    <dbReference type="NCBI Taxonomy" id="2787751"/>
    <lineage>
        <taxon>Bacteria</taxon>
        <taxon>Pseudomonadati</taxon>
        <taxon>Thermodesulfobacteriota</taxon>
        <taxon>Desulfovibrionia</taxon>
        <taxon>Desulfovibrionales</taxon>
        <taxon>Desulfovibrionaceae</taxon>
        <taxon>Taurinivorans</taxon>
    </lineage>
</organism>
<dbReference type="RefSeq" id="WP_334315135.1">
    <property type="nucleotide sequence ID" value="NZ_CP065938.1"/>
</dbReference>
<gene>
    <name evidence="1" type="ORF">JBF11_08910</name>
</gene>
<dbReference type="EMBL" id="CP065938">
    <property type="protein sequence ID" value="UWX05552.1"/>
    <property type="molecule type" value="Genomic_DNA"/>
</dbReference>
<name>A0ABY5Y071_9BACT</name>
<proteinExistence type="predicted"/>
<evidence type="ECO:0000313" key="1">
    <source>
        <dbReference type="EMBL" id="UWX05552.1"/>
    </source>
</evidence>
<reference evidence="1" key="1">
    <citation type="submission" date="2020-12" db="EMBL/GenBank/DDBJ databases">
        <title>Taurinivorans muris gen. nov., sp. nov., fundamental and realized metabolic niche of a ubiquitous sulfidogenic bacterium in the murine intestine.</title>
        <authorList>
            <person name="Ye H."/>
            <person name="Hanson B.T."/>
            <person name="Loy A."/>
        </authorList>
    </citation>
    <scope>NUCLEOTIDE SEQUENCE</scope>
    <source>
        <strain evidence="1">LT0009</strain>
    </source>
</reference>
<sequence length="311" mass="36384">MDTSYSYQGFSVQKLEELCDKEHRQAGPCPPVYPLAEQYSQGRIYREYARFPMELPLYVYSDHGIHLSAELRPDERTQKAYAMFSYSRSRFPMLEQSLAPQPCYRIPHPLVWYRHEHNIEQAKTAKGTICFPAHSVLGKFAIYDIAEFCRQLRELPEAMQPVNICLFMTDIHRGTHLKYLEQDMPVVTAGSVWDIRFVDRYYDILRNYRYALSNCIGAYTYYSVEMGMPFSFLAGSCHYKDPQNNELPDERAEKKEVEKLFSGIHTSITKQQKNYIAYAFDTKDCISREQMHEILVRAYAKYKLDTAGKTV</sequence>